<dbReference type="InterPro" id="IPR012338">
    <property type="entry name" value="Beta-lactam/transpept-like"/>
</dbReference>
<dbReference type="PANTHER" id="PTHR30023:SF0">
    <property type="entry name" value="PENICILLIN-SENSITIVE CARBOXYPEPTIDASE A"/>
    <property type="match status" value="1"/>
</dbReference>
<evidence type="ECO:0000256" key="2">
    <source>
        <dbReference type="ARBA" id="ARBA00022801"/>
    </source>
</evidence>
<organism evidence="3">
    <name type="scientific">Ignavibacterium album</name>
    <dbReference type="NCBI Taxonomy" id="591197"/>
    <lineage>
        <taxon>Bacteria</taxon>
        <taxon>Pseudomonadati</taxon>
        <taxon>Ignavibacteriota</taxon>
        <taxon>Ignavibacteria</taxon>
        <taxon>Ignavibacteriales</taxon>
        <taxon>Ignavibacteriaceae</taxon>
        <taxon>Ignavibacterium</taxon>
    </lineage>
</organism>
<dbReference type="Gene3D" id="3.50.80.20">
    <property type="entry name" value="D-Ala-D-Ala carboxypeptidase C, peptidase S13"/>
    <property type="match status" value="1"/>
</dbReference>
<sequence>MIRIFLIIIFLLINFPSIPQTNSKALIEKKISAILSQLPSDTKAGILVYNPLTRDTIYAQNIFSPMIPASVTKIFTTATALSLMGKEYRFSTILFTDDINLKDGIINGNLYLKGFGNATFGSDDLLRFISRLKSLGIREITGNIIGDDSYFDNIYYREDWIPDESANVKLPPISALVLDRNKTVTKRKRGRRIIYVTENFKNPPLNIAQKFKQLIEENNITVKGPAKSGITPDNVLELAESSIAITDLISLINKNSDNFLAECLFKSIGAFYSGKQGNSFYSQQAIQEFIKKNNIYSVNTEIVDGSGISRFDQVTVAAVNGVLETMYFDLRNFEAYYNSLSYAGIDGTLRSRLSDLPHGFSFRGKTGTLNSVIALTGYLLSDDKDELIITIMYEFTKGSWNFYRDIQDEIIKALAEWKKESSDY</sequence>
<dbReference type="Pfam" id="PF02113">
    <property type="entry name" value="Peptidase_S13"/>
    <property type="match status" value="2"/>
</dbReference>
<dbReference type="GO" id="GO:0006508">
    <property type="term" value="P:proteolysis"/>
    <property type="evidence" value="ECO:0007669"/>
    <property type="project" value="InterPro"/>
</dbReference>
<comment type="similarity">
    <text evidence="1">Belongs to the peptidase S13 family.</text>
</comment>
<accession>A0A7V2ZIH8</accession>
<reference evidence="3" key="1">
    <citation type="journal article" date="2020" name="mSystems">
        <title>Genome- and Community-Level Interaction Insights into Carbon Utilization and Element Cycling Functions of Hydrothermarchaeota in Hydrothermal Sediment.</title>
        <authorList>
            <person name="Zhou Z."/>
            <person name="Liu Y."/>
            <person name="Xu W."/>
            <person name="Pan J."/>
            <person name="Luo Z.H."/>
            <person name="Li M."/>
        </authorList>
    </citation>
    <scope>NUCLEOTIDE SEQUENCE [LARGE SCALE GENOMIC DNA]</scope>
    <source>
        <strain evidence="3">SpSt-479</strain>
    </source>
</reference>
<dbReference type="InterPro" id="IPR000667">
    <property type="entry name" value="Peptidase_S13"/>
</dbReference>
<gene>
    <name evidence="3" type="ORF">ENS31_03810</name>
</gene>
<evidence type="ECO:0008006" key="4">
    <source>
        <dbReference type="Google" id="ProtNLM"/>
    </source>
</evidence>
<name>A0A7V2ZIH8_9BACT</name>
<dbReference type="PANTHER" id="PTHR30023">
    <property type="entry name" value="D-ALANYL-D-ALANINE CARBOXYPEPTIDASE"/>
    <property type="match status" value="1"/>
</dbReference>
<dbReference type="EMBL" id="DSUJ01000008">
    <property type="protein sequence ID" value="HFI90643.1"/>
    <property type="molecule type" value="Genomic_DNA"/>
</dbReference>
<evidence type="ECO:0000256" key="1">
    <source>
        <dbReference type="ARBA" id="ARBA00006096"/>
    </source>
</evidence>
<dbReference type="Gene3D" id="3.40.710.10">
    <property type="entry name" value="DD-peptidase/beta-lactamase superfamily"/>
    <property type="match status" value="1"/>
</dbReference>
<dbReference type="GO" id="GO:0000270">
    <property type="term" value="P:peptidoglycan metabolic process"/>
    <property type="evidence" value="ECO:0007669"/>
    <property type="project" value="TreeGrafter"/>
</dbReference>
<evidence type="ECO:0000313" key="3">
    <source>
        <dbReference type="EMBL" id="HFI90643.1"/>
    </source>
</evidence>
<dbReference type="AlphaFoldDB" id="A0A7V2ZIH8"/>
<keyword evidence="2" id="KW-0378">Hydrolase</keyword>
<protein>
    <recommendedName>
        <fullName evidence="4">D-alanyl-D-alanine carboxypeptidase</fullName>
    </recommendedName>
</protein>
<proteinExistence type="inferred from homology"/>
<dbReference type="PRINTS" id="PR00922">
    <property type="entry name" value="DADACBPTASE3"/>
</dbReference>
<comment type="caution">
    <text evidence="3">The sequence shown here is derived from an EMBL/GenBank/DDBJ whole genome shotgun (WGS) entry which is preliminary data.</text>
</comment>
<dbReference type="GO" id="GO:0004185">
    <property type="term" value="F:serine-type carboxypeptidase activity"/>
    <property type="evidence" value="ECO:0007669"/>
    <property type="project" value="InterPro"/>
</dbReference>
<dbReference type="SUPFAM" id="SSF56601">
    <property type="entry name" value="beta-lactamase/transpeptidase-like"/>
    <property type="match status" value="1"/>
</dbReference>